<dbReference type="PROSITE" id="PS50818">
    <property type="entry name" value="INTEIN_C_TER"/>
    <property type="match status" value="1"/>
</dbReference>
<evidence type="ECO:0000313" key="2">
    <source>
        <dbReference type="EMBL" id="MFD0917651.1"/>
    </source>
</evidence>
<dbReference type="InterPro" id="IPR030934">
    <property type="entry name" value="Intein_C"/>
</dbReference>
<dbReference type="EMBL" id="JBHTJV010000025">
    <property type="protein sequence ID" value="MFD0917651.1"/>
    <property type="molecule type" value="Genomic_DNA"/>
</dbReference>
<feature type="region of interest" description="Disordered" evidence="1">
    <location>
        <begin position="158"/>
        <end position="178"/>
    </location>
</feature>
<evidence type="ECO:0000313" key="3">
    <source>
        <dbReference type="Proteomes" id="UP001597101"/>
    </source>
</evidence>
<keyword evidence="3" id="KW-1185">Reference proteome</keyword>
<sequence length="178" mass="19925">MFLSEQATKFGDWVKAGALKAGDRLSTSSSINALKRLGIAADLPAQFQAANDNTVTITAILQSHEPIRVYNMEIESRAGEVTHNYLVGGSEIWNHNAGIGRNDPRPTFLYKLYDQAGKFLKWGITINPLRRYPKNKCYILKVQKCGCRSDMLDEERQHVMNNPGPMNRESWAGRGVGK</sequence>
<evidence type="ECO:0008006" key="4">
    <source>
        <dbReference type="Google" id="ProtNLM"/>
    </source>
</evidence>
<gene>
    <name evidence="2" type="ORF">ACFQ14_14705</name>
</gene>
<organism evidence="2 3">
    <name type="scientific">Pseudahrensia aquimaris</name>
    <dbReference type="NCBI Taxonomy" id="744461"/>
    <lineage>
        <taxon>Bacteria</taxon>
        <taxon>Pseudomonadati</taxon>
        <taxon>Pseudomonadota</taxon>
        <taxon>Alphaproteobacteria</taxon>
        <taxon>Hyphomicrobiales</taxon>
        <taxon>Ahrensiaceae</taxon>
        <taxon>Pseudahrensia</taxon>
    </lineage>
</organism>
<accession>A0ABW3FLP2</accession>
<dbReference type="Proteomes" id="UP001597101">
    <property type="component" value="Unassembled WGS sequence"/>
</dbReference>
<evidence type="ECO:0000256" key="1">
    <source>
        <dbReference type="SAM" id="MobiDB-lite"/>
    </source>
</evidence>
<reference evidence="3" key="1">
    <citation type="journal article" date="2019" name="Int. J. Syst. Evol. Microbiol.">
        <title>The Global Catalogue of Microorganisms (GCM) 10K type strain sequencing project: providing services to taxonomists for standard genome sequencing and annotation.</title>
        <authorList>
            <consortium name="The Broad Institute Genomics Platform"/>
            <consortium name="The Broad Institute Genome Sequencing Center for Infectious Disease"/>
            <person name="Wu L."/>
            <person name="Ma J."/>
        </authorList>
    </citation>
    <scope>NUCLEOTIDE SEQUENCE [LARGE SCALE GENOMIC DNA]</scope>
    <source>
        <strain evidence="3">CCUG 60023</strain>
    </source>
</reference>
<proteinExistence type="predicted"/>
<dbReference type="Gene3D" id="2.170.16.10">
    <property type="entry name" value="Hedgehog/Intein (Hint) domain"/>
    <property type="match status" value="1"/>
</dbReference>
<dbReference type="RefSeq" id="WP_377213507.1">
    <property type="nucleotide sequence ID" value="NZ_JBHTJV010000025.1"/>
</dbReference>
<comment type="caution">
    <text evidence="2">The sequence shown here is derived from an EMBL/GenBank/DDBJ whole genome shotgun (WGS) entry which is preliminary data.</text>
</comment>
<protein>
    <recommendedName>
        <fullName evidence="4">Intein C-terminal splicing domain-containing protein</fullName>
    </recommendedName>
</protein>
<name>A0ABW3FLP2_9HYPH</name>